<accession>Q0V017</accession>
<evidence type="ECO:0000313" key="2">
    <source>
        <dbReference type="EMBL" id="EAT89378.2"/>
    </source>
</evidence>
<evidence type="ECO:0000256" key="1">
    <source>
        <dbReference type="SAM" id="MobiDB-lite"/>
    </source>
</evidence>
<feature type="region of interest" description="Disordered" evidence="1">
    <location>
        <begin position="37"/>
        <end position="67"/>
    </location>
</feature>
<dbReference type="KEGG" id="pno:SNOG_02647"/>
<dbReference type="AlphaFoldDB" id="Q0V017"/>
<sequence>MPMLAPQPNGLTTEFPLTANLLDPLVSPHCSLSPPPPLLHPIASHTSHLSAGHPSAPLTPTHLPVRP</sequence>
<dbReference type="InParanoid" id="Q0V017"/>
<dbReference type="Proteomes" id="UP000001055">
    <property type="component" value="Unassembled WGS sequence"/>
</dbReference>
<proteinExistence type="predicted"/>
<gene>
    <name evidence="2" type="ORF">SNOG_02647</name>
</gene>
<dbReference type="HOGENOM" id="CLU_2813252_0_0_1"/>
<dbReference type="EMBL" id="CH445328">
    <property type="protein sequence ID" value="EAT89378.2"/>
    <property type="molecule type" value="Genomic_DNA"/>
</dbReference>
<evidence type="ECO:0000313" key="3">
    <source>
        <dbReference type="Proteomes" id="UP000001055"/>
    </source>
</evidence>
<name>Q0V017_PHANO</name>
<organism evidence="2 3">
    <name type="scientific">Phaeosphaeria nodorum (strain SN15 / ATCC MYA-4574 / FGSC 10173)</name>
    <name type="common">Glume blotch fungus</name>
    <name type="synonym">Parastagonospora nodorum</name>
    <dbReference type="NCBI Taxonomy" id="321614"/>
    <lineage>
        <taxon>Eukaryota</taxon>
        <taxon>Fungi</taxon>
        <taxon>Dikarya</taxon>
        <taxon>Ascomycota</taxon>
        <taxon>Pezizomycotina</taxon>
        <taxon>Dothideomycetes</taxon>
        <taxon>Pleosporomycetidae</taxon>
        <taxon>Pleosporales</taxon>
        <taxon>Pleosporineae</taxon>
        <taxon>Phaeosphaeriaceae</taxon>
        <taxon>Parastagonospora</taxon>
    </lineage>
</organism>
<dbReference type="GeneID" id="5970103"/>
<dbReference type="RefSeq" id="XP_001793246.1">
    <property type="nucleotide sequence ID" value="XM_001793194.1"/>
</dbReference>
<protein>
    <submittedName>
        <fullName evidence="2">Uncharacterized protein</fullName>
    </submittedName>
</protein>
<reference evidence="3" key="1">
    <citation type="journal article" date="2007" name="Plant Cell">
        <title>Dothideomycete-plant interactions illuminated by genome sequencing and EST analysis of the wheat pathogen Stagonospora nodorum.</title>
        <authorList>
            <person name="Hane J.K."/>
            <person name="Lowe R.G."/>
            <person name="Solomon P.S."/>
            <person name="Tan K.C."/>
            <person name="Schoch C.L."/>
            <person name="Spatafora J.W."/>
            <person name="Crous P.W."/>
            <person name="Kodira C."/>
            <person name="Birren B.W."/>
            <person name="Galagan J.E."/>
            <person name="Torriani S.F."/>
            <person name="McDonald B.A."/>
            <person name="Oliver R.P."/>
        </authorList>
    </citation>
    <scope>NUCLEOTIDE SEQUENCE [LARGE SCALE GENOMIC DNA]</scope>
    <source>
        <strain evidence="3">SN15 / ATCC MYA-4574 / FGSC 10173</strain>
    </source>
</reference>